<dbReference type="InterPro" id="IPR000719">
    <property type="entry name" value="Prot_kinase_dom"/>
</dbReference>
<evidence type="ECO:0000256" key="5">
    <source>
        <dbReference type="ARBA" id="ARBA00022694"/>
    </source>
</evidence>
<proteinExistence type="inferred from homology"/>
<sequence>MDLNKFNDLNLTFKFANDLCPKPHFELFNQGSEARVYKGTFLGKPSILKERFVKTYRHTDLDKTLTAERMKAEVRALNKCFDIGVKCPAVYFADLSCRYIILQEITDCVMVKEYLEFVMEKDGSDSINKQTVLAEKIGEGIAKMHANELVHGDLTTSNLLIQAEDLNDIGKDFEVYFIDFGLSKRDVTLEDLAVDLYVLERAISSSHPNSDDFYALILKQYLKWVGDRSTVIFNKLEEVKLRGRKRSMLG</sequence>
<keyword evidence="4" id="KW-0808">Transferase</keyword>
<keyword evidence="6" id="KW-0547">Nucleotide-binding</keyword>
<protein>
    <recommendedName>
        <fullName evidence="2">non-specific serine/threonine protein kinase</fullName>
        <ecNumber evidence="2">2.7.11.1</ecNumber>
    </recommendedName>
</protein>
<dbReference type="Gene3D" id="1.10.510.10">
    <property type="entry name" value="Transferase(Phosphotransferase) domain 1"/>
    <property type="match status" value="1"/>
</dbReference>
<dbReference type="NCBIfam" id="TIGR03724">
    <property type="entry name" value="arch_bud32"/>
    <property type="match status" value="1"/>
</dbReference>
<dbReference type="GO" id="GO:0000408">
    <property type="term" value="C:EKC/KEOPS complex"/>
    <property type="evidence" value="ECO:0007669"/>
    <property type="project" value="TreeGrafter"/>
</dbReference>
<keyword evidence="5" id="KW-0819">tRNA processing</keyword>
<dbReference type="InterPro" id="IPR022495">
    <property type="entry name" value="Bud32"/>
</dbReference>
<keyword evidence="8" id="KW-0067">ATP-binding</keyword>
<keyword evidence="7" id="KW-0418">Kinase</keyword>
<evidence type="ECO:0000256" key="4">
    <source>
        <dbReference type="ARBA" id="ARBA00022679"/>
    </source>
</evidence>
<dbReference type="EMBL" id="JAFNEN010000396">
    <property type="protein sequence ID" value="KAG8183939.1"/>
    <property type="molecule type" value="Genomic_DNA"/>
</dbReference>
<dbReference type="InterPro" id="IPR008266">
    <property type="entry name" value="Tyr_kinase_AS"/>
</dbReference>
<comment type="catalytic activity">
    <reaction evidence="9">
        <text>L-threonyl-[protein] + ATP = O-phospho-L-threonyl-[protein] + ADP + H(+)</text>
        <dbReference type="Rhea" id="RHEA:46608"/>
        <dbReference type="Rhea" id="RHEA-COMP:11060"/>
        <dbReference type="Rhea" id="RHEA-COMP:11605"/>
        <dbReference type="ChEBI" id="CHEBI:15378"/>
        <dbReference type="ChEBI" id="CHEBI:30013"/>
        <dbReference type="ChEBI" id="CHEBI:30616"/>
        <dbReference type="ChEBI" id="CHEBI:61977"/>
        <dbReference type="ChEBI" id="CHEBI:456216"/>
        <dbReference type="EC" id="2.7.11.1"/>
    </reaction>
</comment>
<evidence type="ECO:0000313" key="13">
    <source>
        <dbReference type="Proteomes" id="UP000827092"/>
    </source>
</evidence>
<dbReference type="InterPro" id="IPR011009">
    <property type="entry name" value="Kinase-like_dom_sf"/>
</dbReference>
<dbReference type="GO" id="GO:0008033">
    <property type="term" value="P:tRNA processing"/>
    <property type="evidence" value="ECO:0007669"/>
    <property type="project" value="UniProtKB-KW"/>
</dbReference>
<dbReference type="AlphaFoldDB" id="A0AAV6UJJ0"/>
<gene>
    <name evidence="12" type="ORF">JTE90_006864</name>
</gene>
<comment type="catalytic activity">
    <reaction evidence="10">
        <text>L-seryl-[protein] + ATP = O-phospho-L-seryl-[protein] + ADP + H(+)</text>
        <dbReference type="Rhea" id="RHEA:17989"/>
        <dbReference type="Rhea" id="RHEA-COMP:9863"/>
        <dbReference type="Rhea" id="RHEA-COMP:11604"/>
        <dbReference type="ChEBI" id="CHEBI:15378"/>
        <dbReference type="ChEBI" id="CHEBI:29999"/>
        <dbReference type="ChEBI" id="CHEBI:30616"/>
        <dbReference type="ChEBI" id="CHEBI:83421"/>
        <dbReference type="ChEBI" id="CHEBI:456216"/>
        <dbReference type="EC" id="2.7.11.1"/>
    </reaction>
</comment>
<dbReference type="PANTHER" id="PTHR12209">
    <property type="entry name" value="NON-SPECIFIC SERINE/THREONINE PROTEIN KINASE"/>
    <property type="match status" value="1"/>
</dbReference>
<dbReference type="Pfam" id="PF06293">
    <property type="entry name" value="Kdo"/>
    <property type="match status" value="1"/>
</dbReference>
<keyword evidence="3" id="KW-0723">Serine/threonine-protein kinase</keyword>
<feature type="domain" description="Protein kinase" evidence="11">
    <location>
        <begin position="22"/>
        <end position="250"/>
    </location>
</feature>
<comment type="similarity">
    <text evidence="1">Belongs to the protein kinase superfamily. BUD32 family.</text>
</comment>
<dbReference type="PANTHER" id="PTHR12209:SF0">
    <property type="entry name" value="EKC_KEOPS COMPLEX SUBUNIT TP53RK"/>
    <property type="match status" value="1"/>
</dbReference>
<dbReference type="PROSITE" id="PS50011">
    <property type="entry name" value="PROTEIN_KINASE_DOM"/>
    <property type="match status" value="1"/>
</dbReference>
<dbReference type="Gene3D" id="3.30.200.20">
    <property type="entry name" value="Phosphorylase Kinase, domain 1"/>
    <property type="match status" value="1"/>
</dbReference>
<evidence type="ECO:0000256" key="2">
    <source>
        <dbReference type="ARBA" id="ARBA00012513"/>
    </source>
</evidence>
<dbReference type="GO" id="GO:0005524">
    <property type="term" value="F:ATP binding"/>
    <property type="evidence" value="ECO:0007669"/>
    <property type="project" value="UniProtKB-KW"/>
</dbReference>
<name>A0AAV6UJJ0_9ARAC</name>
<evidence type="ECO:0000256" key="6">
    <source>
        <dbReference type="ARBA" id="ARBA00022741"/>
    </source>
</evidence>
<dbReference type="FunFam" id="3.30.200.20:FF:000201">
    <property type="entry name" value="TP53-regulating kinase isoform X1"/>
    <property type="match status" value="1"/>
</dbReference>
<evidence type="ECO:0000313" key="12">
    <source>
        <dbReference type="EMBL" id="KAG8183939.1"/>
    </source>
</evidence>
<evidence type="ECO:0000256" key="1">
    <source>
        <dbReference type="ARBA" id="ARBA00010630"/>
    </source>
</evidence>
<dbReference type="GO" id="GO:0070525">
    <property type="term" value="P:tRNA threonylcarbamoyladenosine metabolic process"/>
    <property type="evidence" value="ECO:0007669"/>
    <property type="project" value="TreeGrafter"/>
</dbReference>
<evidence type="ECO:0000259" key="11">
    <source>
        <dbReference type="PROSITE" id="PS50011"/>
    </source>
</evidence>
<dbReference type="SUPFAM" id="SSF56112">
    <property type="entry name" value="Protein kinase-like (PK-like)"/>
    <property type="match status" value="1"/>
</dbReference>
<evidence type="ECO:0000256" key="7">
    <source>
        <dbReference type="ARBA" id="ARBA00022777"/>
    </source>
</evidence>
<keyword evidence="13" id="KW-1185">Reference proteome</keyword>
<evidence type="ECO:0000256" key="10">
    <source>
        <dbReference type="ARBA" id="ARBA00048679"/>
    </source>
</evidence>
<dbReference type="EC" id="2.7.11.1" evidence="2"/>
<evidence type="ECO:0000256" key="9">
    <source>
        <dbReference type="ARBA" id="ARBA00047899"/>
    </source>
</evidence>
<dbReference type="GO" id="GO:0005829">
    <property type="term" value="C:cytosol"/>
    <property type="evidence" value="ECO:0007669"/>
    <property type="project" value="TreeGrafter"/>
</dbReference>
<dbReference type="GO" id="GO:0004674">
    <property type="term" value="F:protein serine/threonine kinase activity"/>
    <property type="evidence" value="ECO:0007669"/>
    <property type="project" value="UniProtKB-KW"/>
</dbReference>
<evidence type="ECO:0000256" key="8">
    <source>
        <dbReference type="ARBA" id="ARBA00022840"/>
    </source>
</evidence>
<dbReference type="Proteomes" id="UP000827092">
    <property type="component" value="Unassembled WGS sequence"/>
</dbReference>
<evidence type="ECO:0000256" key="3">
    <source>
        <dbReference type="ARBA" id="ARBA00022527"/>
    </source>
</evidence>
<comment type="caution">
    <text evidence="12">The sequence shown here is derived from an EMBL/GenBank/DDBJ whole genome shotgun (WGS) entry which is preliminary data.</text>
</comment>
<dbReference type="GO" id="GO:0005634">
    <property type="term" value="C:nucleus"/>
    <property type="evidence" value="ECO:0007669"/>
    <property type="project" value="TreeGrafter"/>
</dbReference>
<accession>A0AAV6UJJ0</accession>
<reference evidence="12 13" key="1">
    <citation type="journal article" date="2022" name="Nat. Ecol. Evol.">
        <title>A masculinizing supergene underlies an exaggerated male reproductive morph in a spider.</title>
        <authorList>
            <person name="Hendrickx F."/>
            <person name="De Corte Z."/>
            <person name="Sonet G."/>
            <person name="Van Belleghem S.M."/>
            <person name="Kostlbacher S."/>
            <person name="Vangestel C."/>
        </authorList>
    </citation>
    <scope>NUCLEOTIDE SEQUENCE [LARGE SCALE GENOMIC DNA]</scope>
    <source>
        <strain evidence="12">W744_W776</strain>
    </source>
</reference>
<dbReference type="PROSITE" id="PS00109">
    <property type="entry name" value="PROTEIN_KINASE_TYR"/>
    <property type="match status" value="1"/>
</dbReference>
<organism evidence="12 13">
    <name type="scientific">Oedothorax gibbosus</name>
    <dbReference type="NCBI Taxonomy" id="931172"/>
    <lineage>
        <taxon>Eukaryota</taxon>
        <taxon>Metazoa</taxon>
        <taxon>Ecdysozoa</taxon>
        <taxon>Arthropoda</taxon>
        <taxon>Chelicerata</taxon>
        <taxon>Arachnida</taxon>
        <taxon>Araneae</taxon>
        <taxon>Araneomorphae</taxon>
        <taxon>Entelegynae</taxon>
        <taxon>Araneoidea</taxon>
        <taxon>Linyphiidae</taxon>
        <taxon>Erigoninae</taxon>
        <taxon>Oedothorax</taxon>
    </lineage>
</organism>